<dbReference type="AlphaFoldDB" id="A0A1H3AQZ4"/>
<dbReference type="PANTHER" id="PTHR46268">
    <property type="entry name" value="STRESS RESPONSE PROTEIN NHAX"/>
    <property type="match status" value="1"/>
</dbReference>
<comment type="caution">
    <text evidence="3">The sequence shown here is derived from an EMBL/GenBank/DDBJ whole genome shotgun (WGS) entry which is preliminary data.</text>
</comment>
<evidence type="ECO:0000256" key="1">
    <source>
        <dbReference type="ARBA" id="ARBA00008791"/>
    </source>
</evidence>
<protein>
    <submittedName>
        <fullName evidence="3">Nucleotide-binding universal stress protein, UspA family</fullName>
    </submittedName>
</protein>
<accession>A0A1H3AQZ4</accession>
<evidence type="ECO:0000313" key="4">
    <source>
        <dbReference type="Proteomes" id="UP000182379"/>
    </source>
</evidence>
<dbReference type="OMA" id="DRIRQGH"/>
<proteinExistence type="inferred from homology"/>
<dbReference type="GeneID" id="78334192"/>
<dbReference type="Proteomes" id="UP000182379">
    <property type="component" value="Unassembled WGS sequence"/>
</dbReference>
<dbReference type="InterPro" id="IPR014729">
    <property type="entry name" value="Rossmann-like_a/b/a_fold"/>
</dbReference>
<dbReference type="EMBL" id="FNOP01000021">
    <property type="protein sequence ID" value="SDX31269.1"/>
    <property type="molecule type" value="Genomic_DNA"/>
</dbReference>
<feature type="domain" description="UspA" evidence="2">
    <location>
        <begin position="1"/>
        <end position="145"/>
    </location>
</feature>
<dbReference type="PRINTS" id="PR01438">
    <property type="entry name" value="UNVRSLSTRESS"/>
</dbReference>
<dbReference type="RefSeq" id="WP_012937831.1">
    <property type="nucleotide sequence ID" value="NZ_CALAKB010000044.1"/>
</dbReference>
<dbReference type="CDD" id="cd00293">
    <property type="entry name" value="USP-like"/>
    <property type="match status" value="1"/>
</dbReference>
<dbReference type="InterPro" id="IPR006015">
    <property type="entry name" value="Universal_stress_UspA"/>
</dbReference>
<sequence length="145" mass="15682">MFEKILVPVDGSETSWRALAEAKELAEAFKGELLVVNVIQPYNNSAMLVVPLDQATISQGNEELTKIGNSVLDTAKEKLKDFKGKAEFDLEVGHPSERVLAVCKEKKCTAIVIGSRGLSGIAEFFLGSVSSKVSQYADVPVLIVK</sequence>
<dbReference type="InterPro" id="IPR006016">
    <property type="entry name" value="UspA"/>
</dbReference>
<reference evidence="3 4" key="1">
    <citation type="submission" date="2016-10" db="EMBL/GenBank/DDBJ databases">
        <authorList>
            <person name="Varghese N."/>
            <person name="Submissions S."/>
        </authorList>
    </citation>
    <scope>NUCLEOTIDE SEQUENCE [LARGE SCALE GENOMIC DNA]</scope>
    <source>
        <strain evidence="3 4">WCC6</strain>
    </source>
</reference>
<dbReference type="PANTHER" id="PTHR46268:SF6">
    <property type="entry name" value="UNIVERSAL STRESS PROTEIN UP12"/>
    <property type="match status" value="1"/>
</dbReference>
<dbReference type="Pfam" id="PF00582">
    <property type="entry name" value="Usp"/>
    <property type="match status" value="1"/>
</dbReference>
<evidence type="ECO:0000259" key="2">
    <source>
        <dbReference type="Pfam" id="PF00582"/>
    </source>
</evidence>
<dbReference type="Gene3D" id="3.40.50.620">
    <property type="entry name" value="HUPs"/>
    <property type="match status" value="1"/>
</dbReference>
<evidence type="ECO:0000313" key="3">
    <source>
        <dbReference type="EMBL" id="SDX31269.1"/>
    </source>
</evidence>
<name>A0A1H3AQZ4_ACIFE</name>
<dbReference type="SUPFAM" id="SSF52402">
    <property type="entry name" value="Adenine nucleotide alpha hydrolases-like"/>
    <property type="match status" value="1"/>
</dbReference>
<comment type="similarity">
    <text evidence="1">Belongs to the universal stress protein A family.</text>
</comment>
<gene>
    <name evidence="3" type="ORF">SAMN05216495_12131</name>
</gene>
<organism evidence="3 4">
    <name type="scientific">Acidaminococcus fermentans</name>
    <dbReference type="NCBI Taxonomy" id="905"/>
    <lineage>
        <taxon>Bacteria</taxon>
        <taxon>Bacillati</taxon>
        <taxon>Bacillota</taxon>
        <taxon>Negativicutes</taxon>
        <taxon>Acidaminococcales</taxon>
        <taxon>Acidaminococcaceae</taxon>
        <taxon>Acidaminococcus</taxon>
    </lineage>
</organism>